<dbReference type="AlphaFoldDB" id="A0A7Y2WB17"/>
<gene>
    <name evidence="2" type="ORF">HLH17_09405</name>
</gene>
<keyword evidence="1" id="KW-0472">Membrane</keyword>
<dbReference type="RefSeq" id="WP_171540457.1">
    <property type="nucleotide sequence ID" value="NZ_JABERL010000023.1"/>
</dbReference>
<dbReference type="InterPro" id="IPR012902">
    <property type="entry name" value="N_methyl_site"/>
</dbReference>
<organism evidence="2 3">
    <name type="scientific">Acinetobacter terrae</name>
    <dbReference type="NCBI Taxonomy" id="2731247"/>
    <lineage>
        <taxon>Bacteria</taxon>
        <taxon>Pseudomonadati</taxon>
        <taxon>Pseudomonadota</taxon>
        <taxon>Gammaproteobacteria</taxon>
        <taxon>Moraxellales</taxon>
        <taxon>Moraxellaceae</taxon>
        <taxon>Acinetobacter</taxon>
        <taxon>Acinetobacter Taxon 24</taxon>
    </lineage>
</organism>
<name>A0A7Y2WB17_9GAMM</name>
<feature type="transmembrane region" description="Helical" evidence="1">
    <location>
        <begin position="12"/>
        <end position="35"/>
    </location>
</feature>
<keyword evidence="1" id="KW-1133">Transmembrane helix</keyword>
<dbReference type="Proteomes" id="UP000569202">
    <property type="component" value="Unassembled WGS sequence"/>
</dbReference>
<dbReference type="NCBIfam" id="TIGR02532">
    <property type="entry name" value="IV_pilin_GFxxxE"/>
    <property type="match status" value="1"/>
</dbReference>
<comment type="caution">
    <text evidence="2">The sequence shown here is derived from an EMBL/GenBank/DDBJ whole genome shotgun (WGS) entry which is preliminary data.</text>
</comment>
<keyword evidence="1" id="KW-0812">Transmembrane</keyword>
<sequence>MNHLKFSQRGMTLIEILIALALSIIIILAMLRAFVTTGKVTAEASLGAKVDSNIMLGLIATDRILQGVGYSINNHVPKAYAFSNDVSNIEYLVWKISDNKCRALRNYKATDSNADNGLYIYGTEDTGYSCDDSLNKPDLTTNPAPTAERLIRIENTILTSGISDASNKIGAIKIELDTLNDSQRCMPFGAKYSLNTGEIAPVGGKYQVAITVNTYAASTDTPKPIRNVTCLFNFK</sequence>
<evidence type="ECO:0000313" key="3">
    <source>
        <dbReference type="Proteomes" id="UP000569202"/>
    </source>
</evidence>
<evidence type="ECO:0000256" key="1">
    <source>
        <dbReference type="SAM" id="Phobius"/>
    </source>
</evidence>
<proteinExistence type="predicted"/>
<dbReference type="EMBL" id="JABERL010000023">
    <property type="protein sequence ID" value="NNH77872.1"/>
    <property type="molecule type" value="Genomic_DNA"/>
</dbReference>
<dbReference type="Pfam" id="PF07963">
    <property type="entry name" value="N_methyl"/>
    <property type="match status" value="1"/>
</dbReference>
<protein>
    <submittedName>
        <fullName evidence="2">Prepilin-type N-terminal cleavage/methylation domain-containing protein</fullName>
    </submittedName>
</protein>
<accession>A0A7Y2WB17</accession>
<evidence type="ECO:0000313" key="2">
    <source>
        <dbReference type="EMBL" id="NNH77872.1"/>
    </source>
</evidence>
<dbReference type="PROSITE" id="PS00409">
    <property type="entry name" value="PROKAR_NTER_METHYL"/>
    <property type="match status" value="1"/>
</dbReference>
<reference evidence="2 3" key="1">
    <citation type="submission" date="2020-04" db="EMBL/GenBank/DDBJ databases">
        <title>Acinetobacter Taxon 24.</title>
        <authorList>
            <person name="Nemec A."/>
            <person name="Radolfova-Krizova L."/>
            <person name="Higgins P.G."/>
            <person name="Spanelova P."/>
        </authorList>
    </citation>
    <scope>NUCLEOTIDE SEQUENCE [LARGE SCALE GENOMIC DNA]</scope>
    <source>
        <strain evidence="2 3">ANC 5380</strain>
    </source>
</reference>